<feature type="transmembrane region" description="Helical" evidence="7">
    <location>
        <begin position="139"/>
        <end position="158"/>
    </location>
</feature>
<dbReference type="SUPFAM" id="SSF48317">
    <property type="entry name" value="Acid phosphatase/Vanadium-dependent haloperoxidase"/>
    <property type="match status" value="1"/>
</dbReference>
<evidence type="ECO:0000313" key="9">
    <source>
        <dbReference type="EMBL" id="UYG15859.1"/>
    </source>
</evidence>
<sequence length="239" mass="25118">MQTPPTSETMRRAIRRCLRGTVLALLVVAVLGRVIPAVPWIEHLDLRLVAAANRALGPFTSELALRIDTVFGPPMAAAVALLVVLVCVVLGGGAWAGLRAGLLIAVPWGLVAVLKLMVQRPRPEPGLLVHQLVPIPSSFSFPSGHTAFAAAICCAVLLTLRPGAARRLGTVPAVIVVAVTAWSRVALGVHHPTDVLASAVLVPFVCVLLSGPLDLVLPVRHDGAGGDRLRNREEVARHG</sequence>
<keyword evidence="6 7" id="KW-0472">Membrane</keyword>
<keyword evidence="2" id="KW-1003">Cell membrane</keyword>
<name>A0ABY6FZK5_9MICO</name>
<dbReference type="Pfam" id="PF01569">
    <property type="entry name" value="PAP2"/>
    <property type="match status" value="1"/>
</dbReference>
<feature type="transmembrane region" description="Helical" evidence="7">
    <location>
        <begin position="170"/>
        <end position="189"/>
    </location>
</feature>
<comment type="subcellular location">
    <subcellularLocation>
        <location evidence="1">Cell membrane</location>
        <topology evidence="1">Multi-pass membrane protein</topology>
    </subcellularLocation>
</comment>
<dbReference type="Gene3D" id="1.20.144.10">
    <property type="entry name" value="Phosphatidic acid phosphatase type 2/haloperoxidase"/>
    <property type="match status" value="1"/>
</dbReference>
<dbReference type="RefSeq" id="WP_263593073.1">
    <property type="nucleotide sequence ID" value="NZ_CP107020.1"/>
</dbReference>
<proteinExistence type="predicted"/>
<dbReference type="Proteomes" id="UP001164305">
    <property type="component" value="Chromosome"/>
</dbReference>
<keyword evidence="3 7" id="KW-0812">Transmembrane</keyword>
<evidence type="ECO:0000256" key="4">
    <source>
        <dbReference type="ARBA" id="ARBA00022801"/>
    </source>
</evidence>
<evidence type="ECO:0000256" key="7">
    <source>
        <dbReference type="SAM" id="Phobius"/>
    </source>
</evidence>
<reference evidence="9" key="1">
    <citation type="submission" date="2022-10" db="EMBL/GenBank/DDBJ databases">
        <title>Whole-Genome Sequencing of Brachybacterium huguangmaarense BRM-3, Isolated from Betula schmidtii.</title>
        <authorList>
            <person name="Haam D."/>
        </authorList>
    </citation>
    <scope>NUCLEOTIDE SEQUENCE</scope>
    <source>
        <strain evidence="9">BRM-3</strain>
    </source>
</reference>
<evidence type="ECO:0000313" key="10">
    <source>
        <dbReference type="Proteomes" id="UP001164305"/>
    </source>
</evidence>
<keyword evidence="5 7" id="KW-1133">Transmembrane helix</keyword>
<feature type="transmembrane region" description="Helical" evidence="7">
    <location>
        <begin position="102"/>
        <end position="119"/>
    </location>
</feature>
<keyword evidence="10" id="KW-1185">Reference proteome</keyword>
<evidence type="ECO:0000259" key="8">
    <source>
        <dbReference type="SMART" id="SM00014"/>
    </source>
</evidence>
<dbReference type="PANTHER" id="PTHR14969:SF62">
    <property type="entry name" value="DECAPRENYLPHOSPHORYL-5-PHOSPHORIBOSE PHOSPHATASE RV3807C-RELATED"/>
    <property type="match status" value="1"/>
</dbReference>
<feature type="domain" description="Phosphatidic acid phosphatase type 2/haloperoxidase" evidence="8">
    <location>
        <begin position="96"/>
        <end position="210"/>
    </location>
</feature>
<feature type="transmembrane region" description="Helical" evidence="7">
    <location>
        <begin position="195"/>
        <end position="217"/>
    </location>
</feature>
<gene>
    <name evidence="9" type="ORF">BRM3_09415</name>
</gene>
<evidence type="ECO:0000256" key="6">
    <source>
        <dbReference type="ARBA" id="ARBA00023136"/>
    </source>
</evidence>
<dbReference type="EMBL" id="CP107020">
    <property type="protein sequence ID" value="UYG15859.1"/>
    <property type="molecule type" value="Genomic_DNA"/>
</dbReference>
<organism evidence="9 10">
    <name type="scientific">Brachybacterium huguangmaarense</name>
    <dbReference type="NCBI Taxonomy" id="1652028"/>
    <lineage>
        <taxon>Bacteria</taxon>
        <taxon>Bacillati</taxon>
        <taxon>Actinomycetota</taxon>
        <taxon>Actinomycetes</taxon>
        <taxon>Micrococcales</taxon>
        <taxon>Dermabacteraceae</taxon>
        <taxon>Brachybacterium</taxon>
    </lineage>
</organism>
<evidence type="ECO:0000256" key="5">
    <source>
        <dbReference type="ARBA" id="ARBA00022989"/>
    </source>
</evidence>
<dbReference type="PANTHER" id="PTHR14969">
    <property type="entry name" value="SPHINGOSINE-1-PHOSPHATE PHOSPHOHYDROLASE"/>
    <property type="match status" value="1"/>
</dbReference>
<evidence type="ECO:0000256" key="2">
    <source>
        <dbReference type="ARBA" id="ARBA00022475"/>
    </source>
</evidence>
<protein>
    <submittedName>
        <fullName evidence="9">Phosphatase PAP2 family protein</fullName>
    </submittedName>
</protein>
<dbReference type="CDD" id="cd01610">
    <property type="entry name" value="PAP2_like"/>
    <property type="match status" value="1"/>
</dbReference>
<dbReference type="SMART" id="SM00014">
    <property type="entry name" value="acidPPc"/>
    <property type="match status" value="1"/>
</dbReference>
<evidence type="ECO:0000256" key="3">
    <source>
        <dbReference type="ARBA" id="ARBA00022692"/>
    </source>
</evidence>
<feature type="transmembrane region" description="Helical" evidence="7">
    <location>
        <begin position="75"/>
        <end position="95"/>
    </location>
</feature>
<keyword evidence="4" id="KW-0378">Hydrolase</keyword>
<evidence type="ECO:0000256" key="1">
    <source>
        <dbReference type="ARBA" id="ARBA00004651"/>
    </source>
</evidence>
<feature type="transmembrane region" description="Helical" evidence="7">
    <location>
        <begin position="21"/>
        <end position="41"/>
    </location>
</feature>
<dbReference type="InterPro" id="IPR000326">
    <property type="entry name" value="PAP2/HPO"/>
</dbReference>
<dbReference type="InterPro" id="IPR036938">
    <property type="entry name" value="PAP2/HPO_sf"/>
</dbReference>
<accession>A0ABY6FZK5</accession>